<proteinExistence type="predicted"/>
<evidence type="ECO:0000313" key="3">
    <source>
        <dbReference type="Proteomes" id="UP001054252"/>
    </source>
</evidence>
<dbReference type="Pfam" id="PF03108">
    <property type="entry name" value="DBD_Tnp_Mut"/>
    <property type="match status" value="1"/>
</dbReference>
<comment type="caution">
    <text evidence="2">The sequence shown here is derived from an EMBL/GenBank/DDBJ whole genome shotgun (WGS) entry which is preliminary data.</text>
</comment>
<dbReference type="Proteomes" id="UP001054252">
    <property type="component" value="Unassembled WGS sequence"/>
</dbReference>
<dbReference type="EMBL" id="BPVZ01000038">
    <property type="protein sequence ID" value="GKV13282.1"/>
    <property type="molecule type" value="Genomic_DNA"/>
</dbReference>
<keyword evidence="3" id="KW-1185">Reference proteome</keyword>
<feature type="domain" description="Transposase MuDR plant" evidence="1">
    <location>
        <begin position="141"/>
        <end position="199"/>
    </location>
</feature>
<accession>A0AAV5JPS5</accession>
<sequence>MALSKNVFCCCHIDGVIIMGSDRSLQHRGRRTVGVMVDNETTFNELIDLVNAAGMSDLLLFSDRYAHVYVRSSAPMQIGLDVCTMKPNEDQLKVCQGLASNSTVSSNVDENDADPPTTHVIECTASTKSSFTSQSWKNEIIATGQSFQDAVAFRQALYSYSVAHRFAYTFRRNTKSYISVYCKVEGCPWHLTAYCVGETKSTRWELLSAGIHTQLKMVFVVYLMGD</sequence>
<evidence type="ECO:0000259" key="1">
    <source>
        <dbReference type="Pfam" id="PF03108"/>
    </source>
</evidence>
<organism evidence="2 3">
    <name type="scientific">Rubroshorea leprosula</name>
    <dbReference type="NCBI Taxonomy" id="152421"/>
    <lineage>
        <taxon>Eukaryota</taxon>
        <taxon>Viridiplantae</taxon>
        <taxon>Streptophyta</taxon>
        <taxon>Embryophyta</taxon>
        <taxon>Tracheophyta</taxon>
        <taxon>Spermatophyta</taxon>
        <taxon>Magnoliopsida</taxon>
        <taxon>eudicotyledons</taxon>
        <taxon>Gunneridae</taxon>
        <taxon>Pentapetalae</taxon>
        <taxon>rosids</taxon>
        <taxon>malvids</taxon>
        <taxon>Malvales</taxon>
        <taxon>Dipterocarpaceae</taxon>
        <taxon>Rubroshorea</taxon>
    </lineage>
</organism>
<evidence type="ECO:0000313" key="2">
    <source>
        <dbReference type="EMBL" id="GKV13282.1"/>
    </source>
</evidence>
<protein>
    <recommendedName>
        <fullName evidence="1">Transposase MuDR plant domain-containing protein</fullName>
    </recommendedName>
</protein>
<name>A0AAV5JPS5_9ROSI</name>
<reference evidence="2 3" key="1">
    <citation type="journal article" date="2021" name="Commun. Biol.">
        <title>The genome of Shorea leprosula (Dipterocarpaceae) highlights the ecological relevance of drought in aseasonal tropical rainforests.</title>
        <authorList>
            <person name="Ng K.K.S."/>
            <person name="Kobayashi M.J."/>
            <person name="Fawcett J.A."/>
            <person name="Hatakeyama M."/>
            <person name="Paape T."/>
            <person name="Ng C.H."/>
            <person name="Ang C.C."/>
            <person name="Tnah L.H."/>
            <person name="Lee C.T."/>
            <person name="Nishiyama T."/>
            <person name="Sese J."/>
            <person name="O'Brien M.J."/>
            <person name="Copetti D."/>
            <person name="Mohd Noor M.I."/>
            <person name="Ong R.C."/>
            <person name="Putra M."/>
            <person name="Sireger I.Z."/>
            <person name="Indrioko S."/>
            <person name="Kosugi Y."/>
            <person name="Izuno A."/>
            <person name="Isagi Y."/>
            <person name="Lee S.L."/>
            <person name="Shimizu K.K."/>
        </authorList>
    </citation>
    <scope>NUCLEOTIDE SEQUENCE [LARGE SCALE GENOMIC DNA]</scope>
    <source>
        <strain evidence="2">214</strain>
    </source>
</reference>
<dbReference type="AlphaFoldDB" id="A0AAV5JPS5"/>
<dbReference type="InterPro" id="IPR004332">
    <property type="entry name" value="Transposase_MuDR"/>
</dbReference>
<gene>
    <name evidence="2" type="ORF">SLEP1_g24312</name>
</gene>